<feature type="region of interest" description="Disordered" evidence="1">
    <location>
        <begin position="1"/>
        <end position="63"/>
    </location>
</feature>
<feature type="region of interest" description="Disordered" evidence="1">
    <location>
        <begin position="117"/>
        <end position="136"/>
    </location>
</feature>
<dbReference type="Gene3D" id="3.40.50.300">
    <property type="entry name" value="P-loop containing nucleotide triphosphate hydrolases"/>
    <property type="match status" value="1"/>
</dbReference>
<feature type="compositionally biased region" description="Basic residues" evidence="1">
    <location>
        <begin position="581"/>
        <end position="596"/>
    </location>
</feature>
<accession>A0A8H4U3X9</accession>
<dbReference type="PANTHER" id="PTHR46411:SF4">
    <property type="entry name" value="AAA+ ATPASE DOMAIN-CONTAINING PROTEIN"/>
    <property type="match status" value="1"/>
</dbReference>
<dbReference type="InterPro" id="IPR003959">
    <property type="entry name" value="ATPase_AAA_core"/>
</dbReference>
<dbReference type="Pfam" id="PF22942">
    <property type="entry name" value="DUF7025"/>
    <property type="match status" value="1"/>
</dbReference>
<dbReference type="InterPro" id="IPR027417">
    <property type="entry name" value="P-loop_NTPase"/>
</dbReference>
<dbReference type="EMBL" id="JABEXW010000169">
    <property type="protein sequence ID" value="KAF4969217.1"/>
    <property type="molecule type" value="Genomic_DNA"/>
</dbReference>
<dbReference type="Pfam" id="PF23232">
    <property type="entry name" value="AAA_lid_13"/>
    <property type="match status" value="1"/>
</dbReference>
<feature type="domain" description="AAA+ ATPase" evidence="2">
    <location>
        <begin position="732"/>
        <end position="859"/>
    </location>
</feature>
<keyword evidence="4" id="KW-1185">Reference proteome</keyword>
<feature type="region of interest" description="Disordered" evidence="1">
    <location>
        <begin position="539"/>
        <end position="599"/>
    </location>
</feature>
<dbReference type="AlphaFoldDB" id="A0A8H4U3X9"/>
<feature type="compositionally biased region" description="Acidic residues" evidence="1">
    <location>
        <begin position="564"/>
        <end position="573"/>
    </location>
</feature>
<dbReference type="Pfam" id="PF00004">
    <property type="entry name" value="AAA"/>
    <property type="match status" value="1"/>
</dbReference>
<dbReference type="InterPro" id="IPR003593">
    <property type="entry name" value="AAA+_ATPase"/>
</dbReference>
<dbReference type="InterPro" id="IPR056599">
    <property type="entry name" value="AAA_lid_fung"/>
</dbReference>
<dbReference type="PANTHER" id="PTHR46411">
    <property type="entry name" value="FAMILY ATPASE, PUTATIVE-RELATED"/>
    <property type="match status" value="1"/>
</dbReference>
<feature type="compositionally biased region" description="Polar residues" evidence="1">
    <location>
        <begin position="1"/>
        <end position="12"/>
    </location>
</feature>
<proteinExistence type="predicted"/>
<gene>
    <name evidence="3" type="ORF">FSARC_3520</name>
</gene>
<dbReference type="GO" id="GO:0016887">
    <property type="term" value="F:ATP hydrolysis activity"/>
    <property type="evidence" value="ECO:0007669"/>
    <property type="project" value="InterPro"/>
</dbReference>
<reference evidence="3" key="1">
    <citation type="journal article" date="2020" name="BMC Genomics">
        <title>Correction to: Identification and distribution of gene clusters required for synthesis of sphingolipid metabolism inhibitors in diverse species of the filamentous fungus Fusarium.</title>
        <authorList>
            <person name="Kim H.S."/>
            <person name="Lohmar J.M."/>
            <person name="Busman M."/>
            <person name="Brown D.W."/>
            <person name="Naumann T.A."/>
            <person name="Divon H.H."/>
            <person name="Lysoe E."/>
            <person name="Uhlig S."/>
            <person name="Proctor R.H."/>
        </authorList>
    </citation>
    <scope>NUCLEOTIDE SEQUENCE</scope>
    <source>
        <strain evidence="3">NRRL 20472</strain>
    </source>
</reference>
<name>A0A8H4U3X9_9HYPO</name>
<evidence type="ECO:0000259" key="2">
    <source>
        <dbReference type="SMART" id="SM00382"/>
    </source>
</evidence>
<dbReference type="SMART" id="SM00382">
    <property type="entry name" value="AAA"/>
    <property type="match status" value="1"/>
</dbReference>
<evidence type="ECO:0000313" key="3">
    <source>
        <dbReference type="EMBL" id="KAF4969217.1"/>
    </source>
</evidence>
<dbReference type="GO" id="GO:0005524">
    <property type="term" value="F:ATP binding"/>
    <property type="evidence" value="ECO:0007669"/>
    <property type="project" value="InterPro"/>
</dbReference>
<sequence length="978" mass="111275">MPPDFNPNSTASSKDHTAMDDSTPDGLVIGNESPPAFEDQEIEGDETQDDKPDTKQNERGRLVEYRFRPRRRRSWLSDAKLYCPINKRSHGTLREFDLDECPLCAVSLLPPGIRAPSAAGDTDSLTDRVSNDSDSIDEGMAISTFSRVGRKMPALSPSPPPLPPSMLKQIPSQMPRRIPRRIPTDISSDISIGMPTQMPTQMPIQNQEVLYGVEYRDSGDYLIGNENCEGEFDLSNFRQNTSSAFEIVSVLRTSIPANSDREPYRGEQLIRNGILNKPNVTAKLATTRLTIHSTAILQLLRRYVRYYPATSLDAVALQLDEPLSLIAHHYNELDSYRRAHEGREVLENSEEQSTEDEGATELKHLEFLLSHFEKTVMGDVRKEQALHALGTCTFRMLWLLYKPGSTVYLETDGHLAAFVVQSVKTDPTILSTVAPRRHRPYKVKVWSLDFDGKYVGRVDRTITIGPFEGERPITSLKLVPCDIFDRDDGGKWRKTLEENGKKWYELLPGGQVQYSGPVLDENKRQLDGRVYIDHASYSTYSSEKNPTNPSGSYGPYGSYITSDTDSDSDEDDQPFPVSRSMRSRVRPPPRRTPKTKFVRDMGGDQLSKCQCEDCRGLRPHPPHGFPWVNYDILDPSVDKDLTIPGAPEGPRHRYLLCGRLLKGFDLKSRTWVKLDVAYCKPPRPNLRAIDTLVMPSERKDMIKALIQKFTSNDSGQVRHQAWKADYIESKGDGRIFLLHGSPGVGKTYTAECIAEYTERPLLSLTCGDIGINEVKMENQLSKWFQLAEKWGAVMLIDEADVYLERRQVTDLKRNSLVAVFLRCIEYYRGVLFLTTNRVGQFDDAFISRIHVIIHYEKLTPQGRKKIWTQFFDKLYCDREDFKTTRRAKDYVLGDGEISEMEWNGREIRNAFQTAVALADYRFLQNRDSSNQEQPTLDQKDFEQVCGMMQQFKSYLINVHNMDEGQRAFNAGSRAIAES</sequence>
<evidence type="ECO:0000256" key="1">
    <source>
        <dbReference type="SAM" id="MobiDB-lite"/>
    </source>
</evidence>
<dbReference type="InterPro" id="IPR054289">
    <property type="entry name" value="DUF7025"/>
</dbReference>
<dbReference type="CDD" id="cd19481">
    <property type="entry name" value="RecA-like_protease"/>
    <property type="match status" value="1"/>
</dbReference>
<evidence type="ECO:0000313" key="4">
    <source>
        <dbReference type="Proteomes" id="UP000622797"/>
    </source>
</evidence>
<feature type="compositionally biased region" description="Basic and acidic residues" evidence="1">
    <location>
        <begin position="49"/>
        <end position="63"/>
    </location>
</feature>
<protein>
    <recommendedName>
        <fullName evidence="2">AAA+ ATPase domain-containing protein</fullName>
    </recommendedName>
</protein>
<feature type="compositionally biased region" description="Polar residues" evidence="1">
    <location>
        <begin position="539"/>
        <end position="551"/>
    </location>
</feature>
<dbReference type="OrthoDB" id="10042665at2759"/>
<reference evidence="3" key="2">
    <citation type="submission" date="2020-05" db="EMBL/GenBank/DDBJ databases">
        <authorList>
            <person name="Kim H.-S."/>
            <person name="Proctor R.H."/>
            <person name="Brown D.W."/>
        </authorList>
    </citation>
    <scope>NUCLEOTIDE SEQUENCE</scope>
    <source>
        <strain evidence="3">NRRL 20472</strain>
    </source>
</reference>
<comment type="caution">
    <text evidence="3">The sequence shown here is derived from an EMBL/GenBank/DDBJ whole genome shotgun (WGS) entry which is preliminary data.</text>
</comment>
<feature type="compositionally biased region" description="Acidic residues" evidence="1">
    <location>
        <begin position="38"/>
        <end position="48"/>
    </location>
</feature>
<organism evidence="3 4">
    <name type="scientific">Fusarium sarcochroum</name>
    <dbReference type="NCBI Taxonomy" id="1208366"/>
    <lineage>
        <taxon>Eukaryota</taxon>
        <taxon>Fungi</taxon>
        <taxon>Dikarya</taxon>
        <taxon>Ascomycota</taxon>
        <taxon>Pezizomycotina</taxon>
        <taxon>Sordariomycetes</taxon>
        <taxon>Hypocreomycetidae</taxon>
        <taxon>Hypocreales</taxon>
        <taxon>Nectriaceae</taxon>
        <taxon>Fusarium</taxon>
        <taxon>Fusarium lateritium species complex</taxon>
    </lineage>
</organism>
<dbReference type="Proteomes" id="UP000622797">
    <property type="component" value="Unassembled WGS sequence"/>
</dbReference>
<dbReference type="SUPFAM" id="SSF52540">
    <property type="entry name" value="P-loop containing nucleoside triphosphate hydrolases"/>
    <property type="match status" value="1"/>
</dbReference>